<name>A0ABT2LTV0_9HYPH</name>
<evidence type="ECO:0000256" key="3">
    <source>
        <dbReference type="ARBA" id="ARBA00023163"/>
    </source>
</evidence>
<evidence type="ECO:0000313" key="6">
    <source>
        <dbReference type="Proteomes" id="UP001320831"/>
    </source>
</evidence>
<evidence type="ECO:0000259" key="4">
    <source>
        <dbReference type="PROSITE" id="PS50043"/>
    </source>
</evidence>
<keyword evidence="1" id="KW-0805">Transcription regulation</keyword>
<dbReference type="Proteomes" id="UP001320831">
    <property type="component" value="Unassembled WGS sequence"/>
</dbReference>
<protein>
    <submittedName>
        <fullName evidence="5">LuxR family transcriptional regulator</fullName>
    </submittedName>
</protein>
<accession>A0ABT2LTV0</accession>
<keyword evidence="2" id="KW-0238">DNA-binding</keyword>
<dbReference type="SMART" id="SM00421">
    <property type="entry name" value="HTH_LUXR"/>
    <property type="match status" value="1"/>
</dbReference>
<dbReference type="PANTHER" id="PTHR44688:SF16">
    <property type="entry name" value="DNA-BINDING TRANSCRIPTIONAL ACTIVATOR DEVR_DOSR"/>
    <property type="match status" value="1"/>
</dbReference>
<dbReference type="SUPFAM" id="SSF46894">
    <property type="entry name" value="C-terminal effector domain of the bipartite response regulators"/>
    <property type="match status" value="1"/>
</dbReference>
<dbReference type="Pfam" id="PF00196">
    <property type="entry name" value="GerE"/>
    <property type="match status" value="1"/>
</dbReference>
<gene>
    <name evidence="5" type="ORF">N5A92_23385</name>
</gene>
<dbReference type="InterPro" id="IPR036693">
    <property type="entry name" value="TF_LuxR_autoind-bd_dom_sf"/>
</dbReference>
<dbReference type="InterPro" id="IPR016032">
    <property type="entry name" value="Sig_transdc_resp-reg_C-effctor"/>
</dbReference>
<evidence type="ECO:0000313" key="5">
    <source>
        <dbReference type="EMBL" id="MCT7377966.1"/>
    </source>
</evidence>
<proteinExistence type="predicted"/>
<evidence type="ECO:0000256" key="2">
    <source>
        <dbReference type="ARBA" id="ARBA00023125"/>
    </source>
</evidence>
<dbReference type="InterPro" id="IPR000792">
    <property type="entry name" value="Tscrpt_reg_LuxR_C"/>
</dbReference>
<dbReference type="RefSeq" id="WP_260906712.1">
    <property type="nucleotide sequence ID" value="NZ_JAOCZP010000010.1"/>
</dbReference>
<reference evidence="5 6" key="1">
    <citation type="submission" date="2022-09" db="EMBL/GenBank/DDBJ databases">
        <title>Chelativorans salina sp. nov., a novel slightly halophilic bacterium isolated from a saline lake sediment enrichment.</title>
        <authorList>
            <person name="Gao L."/>
            <person name="Fang B.-Z."/>
            <person name="Li W.-J."/>
        </authorList>
    </citation>
    <scope>NUCLEOTIDE SEQUENCE [LARGE SCALE GENOMIC DNA]</scope>
    <source>
        <strain evidence="5 6">EGI FJ00035</strain>
    </source>
</reference>
<dbReference type="PRINTS" id="PR00038">
    <property type="entry name" value="HTHLUXR"/>
</dbReference>
<dbReference type="EMBL" id="JAOCZP010000010">
    <property type="protein sequence ID" value="MCT7377966.1"/>
    <property type="molecule type" value="Genomic_DNA"/>
</dbReference>
<feature type="domain" description="HTH luxR-type" evidence="4">
    <location>
        <begin position="176"/>
        <end position="241"/>
    </location>
</feature>
<comment type="caution">
    <text evidence="5">The sequence shown here is derived from an EMBL/GenBank/DDBJ whole genome shotgun (WGS) entry which is preliminary data.</text>
</comment>
<sequence>MDMGLSEYAQTAFSFIEGLEALPDKSDVLRAIEHSFSQFGLTTIVMSDLPLPQESAQDIILLEKWPHEWSALYLGRKYLHWDPVARFCRNTPQAFDWNEAPYDHELEPQADEIMALARDFGMPRGFCVPVPGFAHRCACVSMSGQYAELTPQTKPAIQLMAIYAAEHVKRITASGRPLKNCLLTAREREVLRWAAAGKSATATAEILNIKERTVTAHTINAMDKLGAANKTQAVVRALQHRLIPLDL</sequence>
<dbReference type="CDD" id="cd06170">
    <property type="entry name" value="LuxR_C_like"/>
    <property type="match status" value="1"/>
</dbReference>
<dbReference type="Gene3D" id="1.10.10.10">
    <property type="entry name" value="Winged helix-like DNA-binding domain superfamily/Winged helix DNA-binding domain"/>
    <property type="match status" value="1"/>
</dbReference>
<dbReference type="PROSITE" id="PS50043">
    <property type="entry name" value="HTH_LUXR_2"/>
    <property type="match status" value="1"/>
</dbReference>
<keyword evidence="3" id="KW-0804">Transcription</keyword>
<dbReference type="InterPro" id="IPR005143">
    <property type="entry name" value="TF_LuxR_autoind-bd_dom"/>
</dbReference>
<dbReference type="Gene3D" id="3.30.450.80">
    <property type="entry name" value="Transcription factor LuxR-like, autoinducer-binding domain"/>
    <property type="match status" value="1"/>
</dbReference>
<organism evidence="5 6">
    <name type="scientific">Chelativorans salis</name>
    <dbReference type="NCBI Taxonomy" id="2978478"/>
    <lineage>
        <taxon>Bacteria</taxon>
        <taxon>Pseudomonadati</taxon>
        <taxon>Pseudomonadota</taxon>
        <taxon>Alphaproteobacteria</taxon>
        <taxon>Hyphomicrobiales</taxon>
        <taxon>Phyllobacteriaceae</taxon>
        <taxon>Chelativorans</taxon>
    </lineage>
</organism>
<dbReference type="Pfam" id="PF03472">
    <property type="entry name" value="Autoind_bind"/>
    <property type="match status" value="1"/>
</dbReference>
<evidence type="ECO:0000256" key="1">
    <source>
        <dbReference type="ARBA" id="ARBA00023015"/>
    </source>
</evidence>
<dbReference type="PANTHER" id="PTHR44688">
    <property type="entry name" value="DNA-BINDING TRANSCRIPTIONAL ACTIVATOR DEVR_DOSR"/>
    <property type="match status" value="1"/>
</dbReference>
<dbReference type="InterPro" id="IPR036388">
    <property type="entry name" value="WH-like_DNA-bd_sf"/>
</dbReference>
<dbReference type="SUPFAM" id="SSF75516">
    <property type="entry name" value="Pheromone-binding domain of LuxR-like quorum-sensing transcription factors"/>
    <property type="match status" value="1"/>
</dbReference>
<keyword evidence="6" id="KW-1185">Reference proteome</keyword>